<accession>A0ABU9IC48</accession>
<protein>
    <submittedName>
        <fullName evidence="2">Cytochrome C biosynthesis protein</fullName>
    </submittedName>
</protein>
<organism evidence="2 3">
    <name type="scientific">Aurantiacibacter gilvus</name>
    <dbReference type="NCBI Taxonomy" id="3139141"/>
    <lineage>
        <taxon>Bacteria</taxon>
        <taxon>Pseudomonadati</taxon>
        <taxon>Pseudomonadota</taxon>
        <taxon>Alphaproteobacteria</taxon>
        <taxon>Sphingomonadales</taxon>
        <taxon>Erythrobacteraceae</taxon>
        <taxon>Aurantiacibacter</taxon>
    </lineage>
</organism>
<keyword evidence="1" id="KW-0472">Membrane</keyword>
<keyword evidence="1" id="KW-1133">Transmembrane helix</keyword>
<comment type="caution">
    <text evidence="2">The sequence shown here is derived from an EMBL/GenBank/DDBJ whole genome shotgun (WGS) entry which is preliminary data.</text>
</comment>
<keyword evidence="3" id="KW-1185">Reference proteome</keyword>
<sequence>MTWIAVILLALLAFALAAVAFRLEKGLWTSLAAALGFGLAGYALQAHPDMPSAPKSASARAAELEYDVVEARREFVAQRDWSQNRLLVTSDAMARLGRFEEAAQFLAGDTERDRRDFEVWLALAIALTEHADGALTQASLYAYQQAANAKPDSLAPGYFLGVSLVRQGRLMEARQVWRETLEAGPEDAAGRAGLEDRLARLDAMLGAMSQGQAPTVPEDNTGE</sequence>
<dbReference type="SUPFAM" id="SSF48452">
    <property type="entry name" value="TPR-like"/>
    <property type="match status" value="1"/>
</dbReference>
<evidence type="ECO:0000313" key="2">
    <source>
        <dbReference type="EMBL" id="MEL1249995.1"/>
    </source>
</evidence>
<keyword evidence="1" id="KW-0812">Transmembrane</keyword>
<proteinExistence type="predicted"/>
<name>A0ABU9IC48_9SPHN</name>
<dbReference type="Proteomes" id="UP001497045">
    <property type="component" value="Unassembled WGS sequence"/>
</dbReference>
<evidence type="ECO:0000313" key="3">
    <source>
        <dbReference type="Proteomes" id="UP001497045"/>
    </source>
</evidence>
<gene>
    <name evidence="2" type="ORF">AAEO60_04865</name>
</gene>
<dbReference type="EMBL" id="JBBYHV010000001">
    <property type="protein sequence ID" value="MEL1249995.1"/>
    <property type="molecule type" value="Genomic_DNA"/>
</dbReference>
<reference evidence="2 3" key="1">
    <citation type="submission" date="2024-04" db="EMBL/GenBank/DDBJ databases">
        <title>Aurantiacibacter sp. DGU6 16S ribosomal RNA gene Genome sequencing and assembly.</title>
        <authorList>
            <person name="Park S."/>
        </authorList>
    </citation>
    <scope>NUCLEOTIDE SEQUENCE [LARGE SCALE GENOMIC DNA]</scope>
    <source>
        <strain evidence="2 3">DGU6</strain>
    </source>
</reference>
<dbReference type="InterPro" id="IPR011990">
    <property type="entry name" value="TPR-like_helical_dom_sf"/>
</dbReference>
<evidence type="ECO:0000256" key="1">
    <source>
        <dbReference type="SAM" id="Phobius"/>
    </source>
</evidence>
<dbReference type="RefSeq" id="WP_341672513.1">
    <property type="nucleotide sequence ID" value="NZ_JBBYHV010000001.1"/>
</dbReference>
<dbReference type="Gene3D" id="1.25.40.10">
    <property type="entry name" value="Tetratricopeptide repeat domain"/>
    <property type="match status" value="1"/>
</dbReference>
<feature type="transmembrane region" description="Helical" evidence="1">
    <location>
        <begin position="27"/>
        <end position="44"/>
    </location>
</feature>